<feature type="compositionally biased region" description="Polar residues" evidence="1">
    <location>
        <begin position="115"/>
        <end position="124"/>
    </location>
</feature>
<organism evidence="2 3">
    <name type="scientific">Zalerion maritima</name>
    <dbReference type="NCBI Taxonomy" id="339359"/>
    <lineage>
        <taxon>Eukaryota</taxon>
        <taxon>Fungi</taxon>
        <taxon>Dikarya</taxon>
        <taxon>Ascomycota</taxon>
        <taxon>Pezizomycotina</taxon>
        <taxon>Sordariomycetes</taxon>
        <taxon>Lulworthiomycetidae</taxon>
        <taxon>Lulworthiales</taxon>
        <taxon>Lulworthiaceae</taxon>
        <taxon>Zalerion</taxon>
    </lineage>
</organism>
<feature type="compositionally biased region" description="Polar residues" evidence="1">
    <location>
        <begin position="166"/>
        <end position="176"/>
    </location>
</feature>
<feature type="compositionally biased region" description="Basic and acidic residues" evidence="1">
    <location>
        <begin position="222"/>
        <end position="251"/>
    </location>
</feature>
<feature type="compositionally biased region" description="Polar residues" evidence="1">
    <location>
        <begin position="573"/>
        <end position="588"/>
    </location>
</feature>
<dbReference type="Proteomes" id="UP001201980">
    <property type="component" value="Unassembled WGS sequence"/>
</dbReference>
<feature type="compositionally biased region" description="Polar residues" evidence="1">
    <location>
        <begin position="419"/>
        <end position="437"/>
    </location>
</feature>
<comment type="caution">
    <text evidence="2">The sequence shown here is derived from an EMBL/GenBank/DDBJ whole genome shotgun (WGS) entry which is preliminary data.</text>
</comment>
<feature type="region of interest" description="Disordered" evidence="1">
    <location>
        <begin position="826"/>
        <end position="869"/>
    </location>
</feature>
<feature type="compositionally biased region" description="Pro residues" evidence="1">
    <location>
        <begin position="393"/>
        <end position="403"/>
    </location>
</feature>
<dbReference type="EMBL" id="JAKWBI020000338">
    <property type="protein sequence ID" value="KAJ2896342.1"/>
    <property type="molecule type" value="Genomic_DNA"/>
</dbReference>
<feature type="compositionally biased region" description="Basic and acidic residues" evidence="1">
    <location>
        <begin position="483"/>
        <end position="499"/>
    </location>
</feature>
<feature type="compositionally biased region" description="Low complexity" evidence="1">
    <location>
        <begin position="341"/>
        <end position="351"/>
    </location>
</feature>
<feature type="compositionally biased region" description="Polar residues" evidence="1">
    <location>
        <begin position="321"/>
        <end position="330"/>
    </location>
</feature>
<evidence type="ECO:0000256" key="1">
    <source>
        <dbReference type="SAM" id="MobiDB-lite"/>
    </source>
</evidence>
<feature type="compositionally biased region" description="Low complexity" evidence="1">
    <location>
        <begin position="510"/>
        <end position="519"/>
    </location>
</feature>
<protein>
    <submittedName>
        <fullName evidence="2">Uncharacterized protein</fullName>
    </submittedName>
</protein>
<feature type="compositionally biased region" description="Low complexity" evidence="1">
    <location>
        <begin position="133"/>
        <end position="165"/>
    </location>
</feature>
<feature type="compositionally biased region" description="Basic and acidic residues" evidence="1">
    <location>
        <begin position="258"/>
        <end position="284"/>
    </location>
</feature>
<dbReference type="AlphaFoldDB" id="A0AAD5RJV1"/>
<reference evidence="2" key="1">
    <citation type="submission" date="2022-07" db="EMBL/GenBank/DDBJ databases">
        <title>Draft genome sequence of Zalerion maritima ATCC 34329, a (micro)plastics degrading marine fungus.</title>
        <authorList>
            <person name="Paco A."/>
            <person name="Goncalves M.F.M."/>
            <person name="Rocha-Santos T.A.P."/>
            <person name="Alves A."/>
        </authorList>
    </citation>
    <scope>NUCLEOTIDE SEQUENCE</scope>
    <source>
        <strain evidence="2">ATCC 34329</strain>
    </source>
</reference>
<sequence>MEAAEKNIKILAEKVLPQRPHQLNLSMTRRYRVPQHSEEYEEQKIRPLQYMTFVSEADRGVLYTRAYYDVREEDAPVATPKSSLLAAPEPKKKLSLKDYKNKKNAQASPAGPSPLHSQAQIQSHSVNPPPPTSASSSSSIATSSVATSTASSTTTIKTSATNNPTSGSALQQSNSLPPKPPVTADDTKKTETKPVMSEKVRDIKVASRLDEDRPRKLPPKPDFIRARSPSLEKRKRDHDIDDARSVKRTKPENGVPRDSSRTVRVDGVRSIDSKDKKYALKDGKSVSSPLVNGRSALGAATNGRTVSPRPSSRDRSGPNSQRPGVSTNNTPKKDASKLTVPPLLSPLHLSLMAGEDGPSATGGKKKPIDKTGERVPSKLSTEQRVQSKRPKPKLPPLLSPTLPPVVEQELARMKKTPTKGDSTSQRSHNPPDSPTSSRKPRPIEDEEDAPPSKKKRLVVTLKYKKKNSKRVQMILSLPPSSVREARKKEREREKERSRSLDPGPPPPLTAVPTSVPTSSQARKRPKPHENDAAHSAHASKRPRTSEIGRGDSLAPSATPSTPSKSAPAMARVHSNSSIMHTPGDTSALTPPMYQGRERSSRPPDDETQRAADRLRREGQNYINMGTRLKHQRDDIMGFKSKDQPKLLPSQIRRGCAAGVESLLAYLIGFKLLNEGRHMEGRSRDLGGFESLIPHLKIMLRETRNQAPMQLVTWFISAVAMEELESLMVNSAPGVPPQSSSSSSNPDMPLAVLHSWIKKVAEVSKMRTAYWDSARQCVGKMRNLRGYSQVPKMEQVGPWTTPNEVVTLGVQVLKDWIFEEGVDFKSELQPPSKDIRRDMERGTGGRDAHSRGAERERDRDRGEREVNGFG</sequence>
<feature type="compositionally biased region" description="Basic and acidic residues" evidence="1">
    <location>
        <begin position="832"/>
        <end position="869"/>
    </location>
</feature>
<proteinExistence type="predicted"/>
<feature type="compositionally biased region" description="Basic and acidic residues" evidence="1">
    <location>
        <begin position="366"/>
        <end position="376"/>
    </location>
</feature>
<feature type="compositionally biased region" description="Basic and acidic residues" evidence="1">
    <location>
        <begin position="595"/>
        <end position="610"/>
    </location>
</feature>
<name>A0AAD5RJV1_9PEZI</name>
<feature type="compositionally biased region" description="Low complexity" evidence="1">
    <location>
        <begin position="554"/>
        <end position="568"/>
    </location>
</feature>
<gene>
    <name evidence="2" type="ORF">MKZ38_005606</name>
</gene>
<accession>A0AAD5RJV1</accession>
<feature type="region of interest" description="Disordered" evidence="1">
    <location>
        <begin position="100"/>
        <end position="610"/>
    </location>
</feature>
<evidence type="ECO:0000313" key="3">
    <source>
        <dbReference type="Proteomes" id="UP001201980"/>
    </source>
</evidence>
<feature type="compositionally biased region" description="Basic residues" evidence="1">
    <location>
        <begin position="452"/>
        <end position="469"/>
    </location>
</feature>
<evidence type="ECO:0000313" key="2">
    <source>
        <dbReference type="EMBL" id="KAJ2896342.1"/>
    </source>
</evidence>
<keyword evidence="3" id="KW-1185">Reference proteome</keyword>
<feature type="compositionally biased region" description="Basic and acidic residues" evidence="1">
    <location>
        <begin position="185"/>
        <end position="215"/>
    </location>
</feature>